<dbReference type="EMBL" id="WTYM01000044">
    <property type="protein sequence ID" value="MXO60071.1"/>
    <property type="molecule type" value="Genomic_DNA"/>
</dbReference>
<evidence type="ECO:0000313" key="19">
    <source>
        <dbReference type="Proteomes" id="UP000433652"/>
    </source>
</evidence>
<evidence type="ECO:0000256" key="9">
    <source>
        <dbReference type="ARBA" id="ARBA00023204"/>
    </source>
</evidence>
<evidence type="ECO:0000259" key="17">
    <source>
        <dbReference type="PROSITE" id="PS51462"/>
    </source>
</evidence>
<evidence type="ECO:0000256" key="5">
    <source>
        <dbReference type="ARBA" id="ARBA00022723"/>
    </source>
</evidence>
<evidence type="ECO:0000256" key="11">
    <source>
        <dbReference type="ARBA" id="ARBA00036904"/>
    </source>
</evidence>
<dbReference type="PROSITE" id="PS51462">
    <property type="entry name" value="NUDIX"/>
    <property type="match status" value="1"/>
</dbReference>
<dbReference type="GO" id="GO:0008413">
    <property type="term" value="F:8-oxo-7,8-dihydroguanosine triphosphate pyrophosphatase activity"/>
    <property type="evidence" value="ECO:0007669"/>
    <property type="project" value="TreeGrafter"/>
</dbReference>
<evidence type="ECO:0000256" key="15">
    <source>
        <dbReference type="ARBA" id="ARBA00041979"/>
    </source>
</evidence>
<evidence type="ECO:0000256" key="14">
    <source>
        <dbReference type="ARBA" id="ARBA00041592"/>
    </source>
</evidence>
<evidence type="ECO:0000256" key="6">
    <source>
        <dbReference type="ARBA" id="ARBA00022763"/>
    </source>
</evidence>
<keyword evidence="7" id="KW-0378">Hydrolase</keyword>
<dbReference type="GO" id="GO:0044715">
    <property type="term" value="F:8-oxo-dGDP phosphatase activity"/>
    <property type="evidence" value="ECO:0007669"/>
    <property type="project" value="TreeGrafter"/>
</dbReference>
<keyword evidence="4" id="KW-0235">DNA replication</keyword>
<dbReference type="GO" id="GO:0035539">
    <property type="term" value="F:8-oxo-7,8-dihydrodeoxyguanosine triphosphate pyrophosphatase activity"/>
    <property type="evidence" value="ECO:0007669"/>
    <property type="project" value="UniProtKB-EC"/>
</dbReference>
<evidence type="ECO:0000256" key="13">
    <source>
        <dbReference type="ARBA" id="ARBA00040794"/>
    </source>
</evidence>
<keyword evidence="3" id="KW-0515">Mutator protein</keyword>
<evidence type="ECO:0000256" key="10">
    <source>
        <dbReference type="ARBA" id="ARBA00035861"/>
    </source>
</evidence>
<evidence type="ECO:0000256" key="7">
    <source>
        <dbReference type="ARBA" id="ARBA00022801"/>
    </source>
</evidence>
<comment type="catalytic activity">
    <reaction evidence="10">
        <text>8-oxo-dGTP + H2O = 8-oxo-dGMP + diphosphate + H(+)</text>
        <dbReference type="Rhea" id="RHEA:31575"/>
        <dbReference type="ChEBI" id="CHEBI:15377"/>
        <dbReference type="ChEBI" id="CHEBI:15378"/>
        <dbReference type="ChEBI" id="CHEBI:33019"/>
        <dbReference type="ChEBI" id="CHEBI:63224"/>
        <dbReference type="ChEBI" id="CHEBI:77896"/>
        <dbReference type="EC" id="3.6.1.55"/>
    </reaction>
</comment>
<comment type="caution">
    <text evidence="18">The sequence shown here is derived from an EMBL/GenBank/DDBJ whole genome shotgun (WGS) entry which is preliminary data.</text>
</comment>
<comment type="cofactor">
    <cofactor evidence="1">
        <name>Mg(2+)</name>
        <dbReference type="ChEBI" id="CHEBI:18420"/>
    </cofactor>
</comment>
<dbReference type="InterPro" id="IPR015797">
    <property type="entry name" value="NUDIX_hydrolase-like_dom_sf"/>
</dbReference>
<dbReference type="GO" id="GO:0044716">
    <property type="term" value="F:8-oxo-GDP phosphatase activity"/>
    <property type="evidence" value="ECO:0007669"/>
    <property type="project" value="TreeGrafter"/>
</dbReference>
<sequence length="136" mass="14932">MERNPTWLPVVAAAIRDEAGRLLLQLRPDGKHHAGLWEFPGGKVEIQEDQRLALAREIEEELALTLDPTAMEPLGTAEEARQGTSPGIALQLYACPVWTGVPKGLEGQEFGWFSPADAARLPLAPMDRRLLQELTG</sequence>
<dbReference type="EC" id="3.6.1.55" evidence="12"/>
<keyword evidence="8" id="KW-0460">Magnesium</keyword>
<evidence type="ECO:0000256" key="2">
    <source>
        <dbReference type="ARBA" id="ARBA00005582"/>
    </source>
</evidence>
<dbReference type="GO" id="GO:0006281">
    <property type="term" value="P:DNA repair"/>
    <property type="evidence" value="ECO:0007669"/>
    <property type="project" value="UniProtKB-KW"/>
</dbReference>
<gene>
    <name evidence="18" type="ORF">GRI89_11025</name>
</gene>
<dbReference type="InterPro" id="IPR000086">
    <property type="entry name" value="NUDIX_hydrolase_dom"/>
</dbReference>
<dbReference type="Gene3D" id="3.90.79.10">
    <property type="entry name" value="Nucleoside Triphosphate Pyrophosphohydrolase"/>
    <property type="match status" value="1"/>
</dbReference>
<feature type="domain" description="Nudix hydrolase" evidence="17">
    <location>
        <begin position="6"/>
        <end position="135"/>
    </location>
</feature>
<dbReference type="PANTHER" id="PTHR47707">
    <property type="entry name" value="8-OXO-DGTP DIPHOSPHATASE"/>
    <property type="match status" value="1"/>
</dbReference>
<accession>A0A6I4SVS3</accession>
<proteinExistence type="inferred from homology"/>
<evidence type="ECO:0000256" key="1">
    <source>
        <dbReference type="ARBA" id="ARBA00001946"/>
    </source>
</evidence>
<comment type="similarity">
    <text evidence="2">Belongs to the Nudix hydrolase family.</text>
</comment>
<dbReference type="PANTHER" id="PTHR47707:SF1">
    <property type="entry name" value="NUDIX HYDROLASE FAMILY PROTEIN"/>
    <property type="match status" value="1"/>
</dbReference>
<evidence type="ECO:0000256" key="8">
    <source>
        <dbReference type="ARBA" id="ARBA00022842"/>
    </source>
</evidence>
<reference evidence="18 19" key="1">
    <citation type="submission" date="2019-12" db="EMBL/GenBank/DDBJ databases">
        <title>Genomic-based taxomic classification of the family Erythrobacteraceae.</title>
        <authorList>
            <person name="Xu L."/>
        </authorList>
    </citation>
    <scope>NUCLEOTIDE SEQUENCE [LARGE SCALE GENOMIC DNA]</scope>
    <source>
        <strain evidence="18 19">MCCC 1K01500</strain>
    </source>
</reference>
<organism evidence="18 19">
    <name type="scientific">Croceibacterium salegens</name>
    <dbReference type="NCBI Taxonomy" id="1737568"/>
    <lineage>
        <taxon>Bacteria</taxon>
        <taxon>Pseudomonadati</taxon>
        <taxon>Pseudomonadota</taxon>
        <taxon>Alphaproteobacteria</taxon>
        <taxon>Sphingomonadales</taxon>
        <taxon>Erythrobacteraceae</taxon>
        <taxon>Croceibacterium</taxon>
    </lineage>
</organism>
<evidence type="ECO:0000256" key="12">
    <source>
        <dbReference type="ARBA" id="ARBA00038905"/>
    </source>
</evidence>
<evidence type="ECO:0000256" key="16">
    <source>
        <dbReference type="ARBA" id="ARBA00042798"/>
    </source>
</evidence>
<protein>
    <recommendedName>
        <fullName evidence="13">8-oxo-dGTP diphosphatase</fullName>
        <ecNumber evidence="12">3.6.1.55</ecNumber>
    </recommendedName>
    <alternativeName>
        <fullName evidence="16">7,8-dihydro-8-oxoguanine-triphosphatase</fullName>
    </alternativeName>
    <alternativeName>
        <fullName evidence="15">Mutator protein MutT</fullName>
    </alternativeName>
    <alternativeName>
        <fullName evidence="14">dGTP pyrophosphohydrolase</fullName>
    </alternativeName>
</protein>
<comment type="catalytic activity">
    <reaction evidence="11">
        <text>8-oxo-GTP + H2O = 8-oxo-GMP + diphosphate + H(+)</text>
        <dbReference type="Rhea" id="RHEA:67616"/>
        <dbReference type="ChEBI" id="CHEBI:15377"/>
        <dbReference type="ChEBI" id="CHEBI:15378"/>
        <dbReference type="ChEBI" id="CHEBI:33019"/>
        <dbReference type="ChEBI" id="CHEBI:143553"/>
        <dbReference type="ChEBI" id="CHEBI:145694"/>
    </reaction>
</comment>
<dbReference type="SUPFAM" id="SSF55811">
    <property type="entry name" value="Nudix"/>
    <property type="match status" value="1"/>
</dbReference>
<dbReference type="Proteomes" id="UP000433652">
    <property type="component" value="Unassembled WGS sequence"/>
</dbReference>
<dbReference type="GO" id="GO:0006260">
    <property type="term" value="P:DNA replication"/>
    <property type="evidence" value="ECO:0007669"/>
    <property type="project" value="UniProtKB-KW"/>
</dbReference>
<keyword evidence="19" id="KW-1185">Reference proteome</keyword>
<dbReference type="Pfam" id="PF00293">
    <property type="entry name" value="NUDIX"/>
    <property type="match status" value="1"/>
</dbReference>
<evidence type="ECO:0000313" key="18">
    <source>
        <dbReference type="EMBL" id="MXO60071.1"/>
    </source>
</evidence>
<dbReference type="AlphaFoldDB" id="A0A6I4SVS3"/>
<keyword evidence="9" id="KW-0234">DNA repair</keyword>
<name>A0A6I4SVS3_9SPHN</name>
<keyword evidence="6" id="KW-0227">DNA damage</keyword>
<dbReference type="InterPro" id="IPR047127">
    <property type="entry name" value="MutT-like"/>
</dbReference>
<keyword evidence="5" id="KW-0479">Metal-binding</keyword>
<dbReference type="CDD" id="cd03425">
    <property type="entry name" value="NUDIX_MutT_NudA_like"/>
    <property type="match status" value="1"/>
</dbReference>
<evidence type="ECO:0000256" key="3">
    <source>
        <dbReference type="ARBA" id="ARBA00022457"/>
    </source>
</evidence>
<evidence type="ECO:0000256" key="4">
    <source>
        <dbReference type="ARBA" id="ARBA00022705"/>
    </source>
</evidence>
<dbReference type="GO" id="GO:0046872">
    <property type="term" value="F:metal ion binding"/>
    <property type="evidence" value="ECO:0007669"/>
    <property type="project" value="UniProtKB-KW"/>
</dbReference>